<reference evidence="2 3" key="1">
    <citation type="journal article" date="2016" name="Int. J. Syst. Evol. Microbiol.">
        <title>Pontibacter aydingkolensis sp. nov., isolated from soil of a salt lake.</title>
        <authorList>
            <person name="Osman G."/>
            <person name="Zhang T."/>
            <person name="Lou K."/>
            <person name="Gao Y."/>
            <person name="Chang W."/>
            <person name="Lin Q."/>
            <person name="Yang H.M."/>
            <person name="Huo X.D."/>
            <person name="Wang N."/>
        </authorList>
    </citation>
    <scope>NUCLEOTIDE SEQUENCE [LARGE SCALE GENOMIC DNA]</scope>
    <source>
        <strain evidence="2 3">KACC 19255</strain>
    </source>
</reference>
<accession>A0ABS7CP53</accession>
<organism evidence="2 3">
    <name type="scientific">Pontibacter aydingkolensis</name>
    <dbReference type="NCBI Taxonomy" id="1911536"/>
    <lineage>
        <taxon>Bacteria</taxon>
        <taxon>Pseudomonadati</taxon>
        <taxon>Bacteroidota</taxon>
        <taxon>Cytophagia</taxon>
        <taxon>Cytophagales</taxon>
        <taxon>Hymenobacteraceae</taxon>
        <taxon>Pontibacter</taxon>
    </lineage>
</organism>
<name>A0ABS7CP53_9BACT</name>
<feature type="signal peptide" evidence="1">
    <location>
        <begin position="1"/>
        <end position="20"/>
    </location>
</feature>
<feature type="chain" id="PRO_5045757866" description="MORN repeat variant" evidence="1">
    <location>
        <begin position="21"/>
        <end position="371"/>
    </location>
</feature>
<comment type="caution">
    <text evidence="2">The sequence shown here is derived from an EMBL/GenBank/DDBJ whole genome shotgun (WGS) entry which is preliminary data.</text>
</comment>
<gene>
    <name evidence="2" type="ORF">K0O23_00925</name>
</gene>
<evidence type="ECO:0000256" key="1">
    <source>
        <dbReference type="SAM" id="SignalP"/>
    </source>
</evidence>
<dbReference type="RefSeq" id="WP_219875500.1">
    <property type="nucleotide sequence ID" value="NZ_JAHYXK010000001.1"/>
</dbReference>
<dbReference type="SUPFAM" id="SSF82185">
    <property type="entry name" value="Histone H3 K4-specific methyltransferase SET7/9 N-terminal domain"/>
    <property type="match status" value="1"/>
</dbReference>
<protein>
    <recommendedName>
        <fullName evidence="4">MORN repeat variant</fullName>
    </recommendedName>
</protein>
<evidence type="ECO:0000313" key="2">
    <source>
        <dbReference type="EMBL" id="MBW7465614.1"/>
    </source>
</evidence>
<sequence>MKTALLTLLLTFIVSVSAFAQTASQRRIPLQNYGPDSLHIPFNADYFIIEDSCAQIVRHVRFDRETKKFYGNYTDHSTTDPDFILSRGSYSRDGLKNGPFMMYYTNGKLRAEGVYSEDEFAGTWQLFYESGNPKLTFTANKGEIDILNAWDENGKQLVSNGKGKYSAGSGFIIWSGQLANGKPDGTWVAYNANDRVKTPINTEKFKGGHFIKGTGPIGAYTNASRINLINLKDLPHLNAEKMAFSAYGCDAQPKGVKIVGAQFRRGLPAYSEEIKKNVSAYLSTVDLKPYDNELNLKGEVSEDGRLVNLRYDIAFNTQIADGLIRTLSRLPALEPALVDGKPSRQPFEIKFRFQSGFYQYNYRFMPIHLKK</sequence>
<keyword evidence="1" id="KW-0732">Signal</keyword>
<dbReference type="Gene3D" id="3.90.930.1">
    <property type="match status" value="1"/>
</dbReference>
<evidence type="ECO:0008006" key="4">
    <source>
        <dbReference type="Google" id="ProtNLM"/>
    </source>
</evidence>
<proteinExistence type="predicted"/>
<evidence type="ECO:0000313" key="3">
    <source>
        <dbReference type="Proteomes" id="UP000813018"/>
    </source>
</evidence>
<dbReference type="Proteomes" id="UP000813018">
    <property type="component" value="Unassembled WGS sequence"/>
</dbReference>
<keyword evidence="3" id="KW-1185">Reference proteome</keyword>
<dbReference type="EMBL" id="JAHYXK010000001">
    <property type="protein sequence ID" value="MBW7465614.1"/>
    <property type="molecule type" value="Genomic_DNA"/>
</dbReference>